<dbReference type="AlphaFoldDB" id="D0N6C9"/>
<keyword evidence="3" id="KW-1185">Reference proteome</keyword>
<dbReference type="VEuPathDB" id="FungiDB:PITG_06084"/>
<dbReference type="KEGG" id="pif:PITG_06084"/>
<name>D0N6C9_PHYIT</name>
<evidence type="ECO:0000313" key="3">
    <source>
        <dbReference type="Proteomes" id="UP000006643"/>
    </source>
</evidence>
<accession>D0N6C9</accession>
<proteinExistence type="predicted"/>
<protein>
    <submittedName>
        <fullName evidence="2">Uncharacterized protein</fullName>
    </submittedName>
</protein>
<dbReference type="InParanoid" id="D0N6C9"/>
<dbReference type="GeneID" id="9472242"/>
<evidence type="ECO:0000313" key="2">
    <source>
        <dbReference type="EMBL" id="EEY70620.1"/>
    </source>
</evidence>
<reference evidence="3" key="1">
    <citation type="journal article" date="2009" name="Nature">
        <title>Genome sequence and analysis of the Irish potato famine pathogen Phytophthora infestans.</title>
        <authorList>
            <consortium name="The Broad Institute Genome Sequencing Platform"/>
            <person name="Haas B.J."/>
            <person name="Kamoun S."/>
            <person name="Zody M.C."/>
            <person name="Jiang R.H."/>
            <person name="Handsaker R.E."/>
            <person name="Cano L.M."/>
            <person name="Grabherr M."/>
            <person name="Kodira C.D."/>
            <person name="Raffaele S."/>
            <person name="Torto-Alalibo T."/>
            <person name="Bozkurt T.O."/>
            <person name="Ah-Fong A.M."/>
            <person name="Alvarado L."/>
            <person name="Anderson V.L."/>
            <person name="Armstrong M.R."/>
            <person name="Avrova A."/>
            <person name="Baxter L."/>
            <person name="Beynon J."/>
            <person name="Boevink P.C."/>
            <person name="Bollmann S.R."/>
            <person name="Bos J.I."/>
            <person name="Bulone V."/>
            <person name="Cai G."/>
            <person name="Cakir C."/>
            <person name="Carrington J.C."/>
            <person name="Chawner M."/>
            <person name="Conti L."/>
            <person name="Costanzo S."/>
            <person name="Ewan R."/>
            <person name="Fahlgren N."/>
            <person name="Fischbach M.A."/>
            <person name="Fugelstad J."/>
            <person name="Gilroy E.M."/>
            <person name="Gnerre S."/>
            <person name="Green P.J."/>
            <person name="Grenville-Briggs L.J."/>
            <person name="Griffith J."/>
            <person name="Grunwald N.J."/>
            <person name="Horn K."/>
            <person name="Horner N.R."/>
            <person name="Hu C.H."/>
            <person name="Huitema E."/>
            <person name="Jeong D.H."/>
            <person name="Jones A.M."/>
            <person name="Jones J.D."/>
            <person name="Jones R.W."/>
            <person name="Karlsson E.K."/>
            <person name="Kunjeti S.G."/>
            <person name="Lamour K."/>
            <person name="Liu Z."/>
            <person name="Ma L."/>
            <person name="Maclean D."/>
            <person name="Chibucos M.C."/>
            <person name="McDonald H."/>
            <person name="McWalters J."/>
            <person name="Meijer H.J."/>
            <person name="Morgan W."/>
            <person name="Morris P.F."/>
            <person name="Munro C.A."/>
            <person name="O'Neill K."/>
            <person name="Ospina-Giraldo M."/>
            <person name="Pinzon A."/>
            <person name="Pritchard L."/>
            <person name="Ramsahoye B."/>
            <person name="Ren Q."/>
            <person name="Restrepo S."/>
            <person name="Roy S."/>
            <person name="Sadanandom A."/>
            <person name="Savidor A."/>
            <person name="Schornack S."/>
            <person name="Schwartz D.C."/>
            <person name="Schumann U.D."/>
            <person name="Schwessinger B."/>
            <person name="Seyer L."/>
            <person name="Sharpe T."/>
            <person name="Silvar C."/>
            <person name="Song J."/>
            <person name="Studholme D.J."/>
            <person name="Sykes S."/>
            <person name="Thines M."/>
            <person name="van de Vondervoort P.J."/>
            <person name="Phuntumart V."/>
            <person name="Wawra S."/>
            <person name="Weide R."/>
            <person name="Win J."/>
            <person name="Young C."/>
            <person name="Zhou S."/>
            <person name="Fry W."/>
            <person name="Meyers B.C."/>
            <person name="van West P."/>
            <person name="Ristaino J."/>
            <person name="Govers F."/>
            <person name="Birch P.R."/>
            <person name="Whisson S.C."/>
            <person name="Judelson H.S."/>
            <person name="Nusbaum C."/>
        </authorList>
    </citation>
    <scope>NUCLEOTIDE SEQUENCE [LARGE SCALE GENOMIC DNA]</scope>
    <source>
        <strain evidence="3">T30-4</strain>
    </source>
</reference>
<dbReference type="RefSeq" id="XP_002998274.1">
    <property type="nucleotide sequence ID" value="XM_002998228.1"/>
</dbReference>
<dbReference type="EMBL" id="DS028126">
    <property type="protein sequence ID" value="EEY70620.1"/>
    <property type="molecule type" value="Genomic_DNA"/>
</dbReference>
<evidence type="ECO:0000256" key="1">
    <source>
        <dbReference type="SAM" id="MobiDB-lite"/>
    </source>
</evidence>
<feature type="region of interest" description="Disordered" evidence="1">
    <location>
        <begin position="1"/>
        <end position="47"/>
    </location>
</feature>
<organism evidence="2 3">
    <name type="scientific">Phytophthora infestans (strain T30-4)</name>
    <name type="common">Potato late blight agent</name>
    <dbReference type="NCBI Taxonomy" id="403677"/>
    <lineage>
        <taxon>Eukaryota</taxon>
        <taxon>Sar</taxon>
        <taxon>Stramenopiles</taxon>
        <taxon>Oomycota</taxon>
        <taxon>Peronosporomycetes</taxon>
        <taxon>Peronosporales</taxon>
        <taxon>Peronosporaceae</taxon>
        <taxon>Phytophthora</taxon>
    </lineage>
</organism>
<dbReference type="Proteomes" id="UP000006643">
    <property type="component" value="Unassembled WGS sequence"/>
</dbReference>
<gene>
    <name evidence="2" type="ORF">PITG_06084</name>
</gene>
<dbReference type="HOGENOM" id="CLU_2693130_0_0_1"/>
<sequence>MKAGSCNPARNTGSSFVGKRRRRQFTGPAVNVSGRGSRDKKSHGTVQSVPTAAVGFDVCVTASVAPKRVCAPSM</sequence>